<dbReference type="FunFam" id="3.40.50.300:FF:001443">
    <property type="entry name" value="ABC transporter, ATP-binding protein"/>
    <property type="match status" value="1"/>
</dbReference>
<comment type="caution">
    <text evidence="10">The sequence shown here is derived from an EMBL/GenBank/DDBJ whole genome shotgun (WGS) entry which is preliminary data.</text>
</comment>
<dbReference type="Pfam" id="PF00664">
    <property type="entry name" value="ABC_membrane"/>
    <property type="match status" value="1"/>
</dbReference>
<keyword evidence="4 10" id="KW-0067">ATP-binding</keyword>
<feature type="transmembrane region" description="Helical" evidence="7">
    <location>
        <begin position="140"/>
        <end position="157"/>
    </location>
</feature>
<evidence type="ECO:0000256" key="4">
    <source>
        <dbReference type="ARBA" id="ARBA00022840"/>
    </source>
</evidence>
<protein>
    <submittedName>
        <fullName evidence="10">ABC transporter ATP-binding protein</fullName>
    </submittedName>
</protein>
<dbReference type="InterPro" id="IPR027417">
    <property type="entry name" value="P-loop_NTPase"/>
</dbReference>
<evidence type="ECO:0000256" key="1">
    <source>
        <dbReference type="ARBA" id="ARBA00004141"/>
    </source>
</evidence>
<keyword evidence="2 7" id="KW-0812">Transmembrane</keyword>
<dbReference type="PANTHER" id="PTHR24221:SF397">
    <property type="entry name" value="ABC TRANSPORTER, ATP-BINDING TRANSMEMBRANE PROTEIN"/>
    <property type="match status" value="1"/>
</dbReference>
<dbReference type="PROSITE" id="PS00211">
    <property type="entry name" value="ABC_TRANSPORTER_1"/>
    <property type="match status" value="1"/>
</dbReference>
<feature type="domain" description="ABC transmembrane type-1" evidence="9">
    <location>
        <begin position="19"/>
        <end position="302"/>
    </location>
</feature>
<evidence type="ECO:0000256" key="3">
    <source>
        <dbReference type="ARBA" id="ARBA00022741"/>
    </source>
</evidence>
<evidence type="ECO:0000256" key="5">
    <source>
        <dbReference type="ARBA" id="ARBA00022989"/>
    </source>
</evidence>
<accession>A0A2A2H9L0</accession>
<comment type="subcellular location">
    <subcellularLocation>
        <location evidence="1">Membrane</location>
        <topology evidence="1">Multi-pass membrane protein</topology>
    </subcellularLocation>
</comment>
<keyword evidence="5 7" id="KW-1133">Transmembrane helix</keyword>
<keyword evidence="3" id="KW-0547">Nucleotide-binding</keyword>
<feature type="domain" description="ABC transporter" evidence="8">
    <location>
        <begin position="334"/>
        <end position="567"/>
    </location>
</feature>
<dbReference type="InterPro" id="IPR039421">
    <property type="entry name" value="Type_1_exporter"/>
</dbReference>
<dbReference type="SUPFAM" id="SSF90123">
    <property type="entry name" value="ABC transporter transmembrane region"/>
    <property type="match status" value="1"/>
</dbReference>
<evidence type="ECO:0000259" key="9">
    <source>
        <dbReference type="PROSITE" id="PS50929"/>
    </source>
</evidence>
<dbReference type="PROSITE" id="PS50893">
    <property type="entry name" value="ABC_TRANSPORTER_2"/>
    <property type="match status" value="1"/>
</dbReference>
<feature type="transmembrane region" description="Helical" evidence="7">
    <location>
        <begin position="163"/>
        <end position="180"/>
    </location>
</feature>
<dbReference type="SUPFAM" id="SSF52540">
    <property type="entry name" value="P-loop containing nucleoside triphosphate hydrolases"/>
    <property type="match status" value="1"/>
</dbReference>
<dbReference type="InterPro" id="IPR017871">
    <property type="entry name" value="ABC_transporter-like_CS"/>
</dbReference>
<dbReference type="GO" id="GO:0016020">
    <property type="term" value="C:membrane"/>
    <property type="evidence" value="ECO:0007669"/>
    <property type="project" value="UniProtKB-SubCell"/>
</dbReference>
<sequence length="576" mass="63878">MLKERFVLTDKGARDLKKAIFSVVLTDLALMLPVFILLAVIQQLLNPLLGMGVADLNLISYTVIAGVILLIIFVTQLYHYNKTYVAAYEESANRRIRLAEKIRKLPLSFFGKKDLTEFTGTMMDDATFLETIFSHSVPQLFGSTIAIIIIVVMLMLFDWRMGVSLLIGLPISLGLLWGCGKVKDNFANKHIDNKIELADAMQESLEGIKVIKSSNQADNYFDGVNVKLKNFFNSALKLELVMGIFISGAQMALRIGIPLVILVGVDLLTAGSINFVYYILFLIVAVRLYDPLTIAMMKLGEVFVLMTHINRMKEMEDHEIMGGKTEINVNDYDIELDGVSFGYNEEKVLDNVSVTIKQGEVTALVGPSGSGKSTVAKLIARFWDVDKGKIAIGGKDVKSIDPETLLSNFAIVFQDVVLFNDTVFNNIKIGKKDATDKEVIEAAKLANCDDFIKSMPEGYDTEIGENGWTLSGGERQRISIARALLKDAPIILLDEATASLDVENETKIQSAITNLIENKTLLIIAHRMRTVKGADKIVVLENGKVVEQGTHDKLINDKNLYNKLVKLQNESLAWSI</sequence>
<dbReference type="PROSITE" id="PS50929">
    <property type="entry name" value="ABC_TM1F"/>
    <property type="match status" value="1"/>
</dbReference>
<dbReference type="PANTHER" id="PTHR24221">
    <property type="entry name" value="ATP-BINDING CASSETTE SUB-FAMILY B"/>
    <property type="match status" value="1"/>
</dbReference>
<dbReference type="InterPro" id="IPR011527">
    <property type="entry name" value="ABC1_TM_dom"/>
</dbReference>
<dbReference type="SMART" id="SM00382">
    <property type="entry name" value="AAA"/>
    <property type="match status" value="1"/>
</dbReference>
<organism evidence="10 11">
    <name type="scientific">Methanobacterium bryantii</name>
    <dbReference type="NCBI Taxonomy" id="2161"/>
    <lineage>
        <taxon>Archaea</taxon>
        <taxon>Methanobacteriati</taxon>
        <taxon>Methanobacteriota</taxon>
        <taxon>Methanomada group</taxon>
        <taxon>Methanobacteria</taxon>
        <taxon>Methanobacteriales</taxon>
        <taxon>Methanobacteriaceae</taxon>
        <taxon>Methanobacterium</taxon>
    </lineage>
</organism>
<gene>
    <name evidence="10" type="ORF">ASJ80_14005</name>
</gene>
<dbReference type="GO" id="GO:0034040">
    <property type="term" value="F:ATPase-coupled lipid transmembrane transporter activity"/>
    <property type="evidence" value="ECO:0007669"/>
    <property type="project" value="TreeGrafter"/>
</dbReference>
<dbReference type="Pfam" id="PF00005">
    <property type="entry name" value="ABC_tran"/>
    <property type="match status" value="1"/>
</dbReference>
<dbReference type="Gene3D" id="1.20.1560.10">
    <property type="entry name" value="ABC transporter type 1, transmembrane domain"/>
    <property type="match status" value="1"/>
</dbReference>
<dbReference type="GO" id="GO:0140359">
    <property type="term" value="F:ABC-type transporter activity"/>
    <property type="evidence" value="ECO:0007669"/>
    <property type="project" value="InterPro"/>
</dbReference>
<feature type="transmembrane region" description="Helical" evidence="7">
    <location>
        <begin position="58"/>
        <end position="78"/>
    </location>
</feature>
<dbReference type="InterPro" id="IPR036640">
    <property type="entry name" value="ABC1_TM_sf"/>
</dbReference>
<evidence type="ECO:0000256" key="7">
    <source>
        <dbReference type="SAM" id="Phobius"/>
    </source>
</evidence>
<dbReference type="AlphaFoldDB" id="A0A2A2H9L0"/>
<feature type="transmembrane region" description="Helical" evidence="7">
    <location>
        <begin position="267"/>
        <end position="289"/>
    </location>
</feature>
<dbReference type="EMBL" id="LMVM01000001">
    <property type="protein sequence ID" value="PAV05960.1"/>
    <property type="molecule type" value="Genomic_DNA"/>
</dbReference>
<dbReference type="Proteomes" id="UP000217784">
    <property type="component" value="Unassembled WGS sequence"/>
</dbReference>
<feature type="transmembrane region" description="Helical" evidence="7">
    <location>
        <begin position="240"/>
        <end position="261"/>
    </location>
</feature>
<evidence type="ECO:0000259" key="8">
    <source>
        <dbReference type="PROSITE" id="PS50893"/>
    </source>
</evidence>
<dbReference type="InterPro" id="IPR003593">
    <property type="entry name" value="AAA+_ATPase"/>
</dbReference>
<keyword evidence="6 7" id="KW-0472">Membrane</keyword>
<keyword evidence="11" id="KW-1185">Reference proteome</keyword>
<evidence type="ECO:0000313" key="11">
    <source>
        <dbReference type="Proteomes" id="UP000217784"/>
    </source>
</evidence>
<dbReference type="InterPro" id="IPR003439">
    <property type="entry name" value="ABC_transporter-like_ATP-bd"/>
</dbReference>
<dbReference type="OrthoDB" id="121502at2157"/>
<evidence type="ECO:0000313" key="10">
    <source>
        <dbReference type="EMBL" id="PAV05960.1"/>
    </source>
</evidence>
<dbReference type="Gene3D" id="3.40.50.300">
    <property type="entry name" value="P-loop containing nucleotide triphosphate hydrolases"/>
    <property type="match status" value="1"/>
</dbReference>
<reference evidence="10 11" key="1">
    <citation type="journal article" date="2017" name="BMC Genomics">
        <title>Genomic analysis of methanogenic archaea reveals a shift towards energy conservation.</title>
        <authorList>
            <person name="Gilmore S.P."/>
            <person name="Henske J.K."/>
            <person name="Sexton J.A."/>
            <person name="Solomon K.V."/>
            <person name="Seppala S."/>
            <person name="Yoo J.I."/>
            <person name="Huyett L.M."/>
            <person name="Pressman A."/>
            <person name="Cogan J.Z."/>
            <person name="Kivenson V."/>
            <person name="Peng X."/>
            <person name="Tan Y."/>
            <person name="Valentine D.L."/>
            <person name="O'Malley M.A."/>
        </authorList>
    </citation>
    <scope>NUCLEOTIDE SEQUENCE [LARGE SCALE GENOMIC DNA]</scope>
    <source>
        <strain evidence="10 11">M.o.H.</strain>
    </source>
</reference>
<evidence type="ECO:0000256" key="2">
    <source>
        <dbReference type="ARBA" id="ARBA00022692"/>
    </source>
</evidence>
<dbReference type="GO" id="GO:0005524">
    <property type="term" value="F:ATP binding"/>
    <property type="evidence" value="ECO:0007669"/>
    <property type="project" value="UniProtKB-KW"/>
</dbReference>
<evidence type="ECO:0000256" key="6">
    <source>
        <dbReference type="ARBA" id="ARBA00023136"/>
    </source>
</evidence>
<name>A0A2A2H9L0_METBR</name>
<dbReference type="GO" id="GO:0016887">
    <property type="term" value="F:ATP hydrolysis activity"/>
    <property type="evidence" value="ECO:0007669"/>
    <property type="project" value="InterPro"/>
</dbReference>
<proteinExistence type="predicted"/>
<dbReference type="RefSeq" id="WP_069583414.1">
    <property type="nucleotide sequence ID" value="NZ_LMVM01000001.1"/>
</dbReference>
<feature type="transmembrane region" description="Helical" evidence="7">
    <location>
        <begin position="20"/>
        <end position="46"/>
    </location>
</feature>